<dbReference type="Proteomes" id="UP000249204">
    <property type="component" value="Unassembled WGS sequence"/>
</dbReference>
<evidence type="ECO:0000256" key="5">
    <source>
        <dbReference type="ARBA" id="ARBA00022679"/>
    </source>
</evidence>
<dbReference type="FunFam" id="2.70.70.10:FF:000001">
    <property type="entry name" value="PTS system glucose-specific IIA component"/>
    <property type="match status" value="1"/>
</dbReference>
<evidence type="ECO:0000256" key="11">
    <source>
        <dbReference type="PROSITE-ProRule" id="PRU00421"/>
    </source>
</evidence>
<dbReference type="InterPro" id="IPR001127">
    <property type="entry name" value="PTS_EIIA_1_perm"/>
</dbReference>
<dbReference type="InterPro" id="IPR013013">
    <property type="entry name" value="PTS_EIIC_1"/>
</dbReference>
<evidence type="ECO:0000256" key="8">
    <source>
        <dbReference type="ARBA" id="ARBA00022777"/>
    </source>
</evidence>
<keyword evidence="7 12" id="KW-0812">Transmembrane</keyword>
<evidence type="ECO:0000259" key="14">
    <source>
        <dbReference type="PROSITE" id="PS51098"/>
    </source>
</evidence>
<keyword evidence="2" id="KW-0813">Transport</keyword>
<dbReference type="EMBL" id="QKWW01000030">
    <property type="protein sequence ID" value="PZT55529.1"/>
    <property type="molecule type" value="Genomic_DNA"/>
</dbReference>
<evidence type="ECO:0000256" key="12">
    <source>
        <dbReference type="SAM" id="Phobius"/>
    </source>
</evidence>
<dbReference type="InterPro" id="IPR018113">
    <property type="entry name" value="PTrfase_EIIB_Cys"/>
</dbReference>
<dbReference type="NCBIfam" id="TIGR00830">
    <property type="entry name" value="PTBA"/>
    <property type="match status" value="1"/>
</dbReference>
<protein>
    <submittedName>
        <fullName evidence="16">PTS beta-glucoside transporter subunit EIIBCA</fullName>
    </submittedName>
</protein>
<dbReference type="PROSITE" id="PS51098">
    <property type="entry name" value="PTS_EIIB_TYPE_1"/>
    <property type="match status" value="1"/>
</dbReference>
<keyword evidence="10 12" id="KW-0472">Membrane</keyword>
<dbReference type="Gene3D" id="3.30.1360.60">
    <property type="entry name" value="Glucose permease domain IIB"/>
    <property type="match status" value="1"/>
</dbReference>
<dbReference type="GO" id="GO:0016301">
    <property type="term" value="F:kinase activity"/>
    <property type="evidence" value="ECO:0007669"/>
    <property type="project" value="UniProtKB-KW"/>
</dbReference>
<feature type="transmembrane region" description="Helical" evidence="12">
    <location>
        <begin position="145"/>
        <end position="165"/>
    </location>
</feature>
<evidence type="ECO:0000259" key="13">
    <source>
        <dbReference type="PROSITE" id="PS51093"/>
    </source>
</evidence>
<evidence type="ECO:0000256" key="7">
    <source>
        <dbReference type="ARBA" id="ARBA00022692"/>
    </source>
</evidence>
<keyword evidence="9 12" id="KW-1133">Transmembrane helix</keyword>
<dbReference type="InterPro" id="IPR003352">
    <property type="entry name" value="PTS_EIIC"/>
</dbReference>
<keyword evidence="8" id="KW-0418">Kinase</keyword>
<dbReference type="PROSITE" id="PS01035">
    <property type="entry name" value="PTS_EIIB_TYPE_1_CYS"/>
    <property type="match status" value="1"/>
</dbReference>
<comment type="caution">
    <text evidence="16">The sequence shown here is derived from an EMBL/GenBank/DDBJ whole genome shotgun (WGS) entry which is preliminary data.</text>
</comment>
<dbReference type="SUPFAM" id="SSF55604">
    <property type="entry name" value="Glucose permease domain IIB"/>
    <property type="match status" value="1"/>
</dbReference>
<sequence length="644" mass="68157">MNNKDLAKNVLELVGGEQNISGLTHCATRLRFVLKDDSKADLKTLNQLEGVLKAQNSGGQVQIIIGAKVDAVYSEVKNLTSDRLENSEESAANSGSKKKRNPFNAVLETIAGIFTPILPALVGCGMIKCLATVMAALGWLEGSGFMVIINMIGDLIFYFLPFFLAVSAAHKFKTNPYLAVALAAGLMHPTILNAAAKIAETGVSTIDFLGMPILLMKYSSSVIPIILAVWIMSYLYPLVNRVVPKFLQVLLTPMIVLFIMVPLELIVFGPVGSHIGDWLTNGINSLFSTAGILAGAILGFFKPIMVMFGMHYAIMPIQIQQVATLGATVLLPTALAANLAQAGAAFGVFVLTKNKTMKSAAGSSGLTALFGITEPAIYGVTLKYKRPFFAACLAGGIVGGFYSLVHTTANAIALPGVLALGTYTADRYIYVILGCIASVVLAFVFTLIAGIKEDTDGTSLAKQKNAGSADNSPTMAEGSTVQSEASLLTASSTDMLIVSPMTGEIKPISEVEDQAFAQELMGKGIAIVPTEGKVYAPFDGVVEALYRTKHAIGLKANNGVEILIHIGVDTVSLKGKYFNAHIKQGQTIQAGELLVEFDPEGITSAGYNTITSIVVTNMQQYGDVLTTASSGPIRESEALIKLIP</sequence>
<proteinExistence type="predicted"/>
<evidence type="ECO:0000256" key="3">
    <source>
        <dbReference type="ARBA" id="ARBA00022475"/>
    </source>
</evidence>
<feature type="transmembrane region" description="Helical" evidence="12">
    <location>
        <begin position="106"/>
        <end position="139"/>
    </location>
</feature>
<dbReference type="RefSeq" id="WP_111270399.1">
    <property type="nucleotide sequence ID" value="NZ_QKWW01000030.1"/>
</dbReference>
<dbReference type="SUPFAM" id="SSF51261">
    <property type="entry name" value="Duplicated hybrid motif"/>
    <property type="match status" value="1"/>
</dbReference>
<keyword evidence="4" id="KW-0762">Sugar transport</keyword>
<evidence type="ECO:0000259" key="15">
    <source>
        <dbReference type="PROSITE" id="PS51103"/>
    </source>
</evidence>
<dbReference type="GO" id="GO:0090589">
    <property type="term" value="F:protein-phosphocysteine-trehalose phosphotransferase system transporter activity"/>
    <property type="evidence" value="ECO:0007669"/>
    <property type="project" value="TreeGrafter"/>
</dbReference>
<dbReference type="PROSITE" id="PS00371">
    <property type="entry name" value="PTS_EIIA_TYPE_1_HIS"/>
    <property type="match status" value="1"/>
</dbReference>
<feature type="transmembrane region" description="Helical" evidence="12">
    <location>
        <begin position="322"/>
        <end position="349"/>
    </location>
</feature>
<organism evidence="16 17">
    <name type="scientific">Paenibacillus silvae</name>
    <dbReference type="NCBI Taxonomy" id="1325358"/>
    <lineage>
        <taxon>Bacteria</taxon>
        <taxon>Bacillati</taxon>
        <taxon>Bacillota</taxon>
        <taxon>Bacilli</taxon>
        <taxon>Bacillales</taxon>
        <taxon>Paenibacillaceae</taxon>
        <taxon>Paenibacillus</taxon>
    </lineage>
</organism>
<feature type="transmembrane region" description="Helical" evidence="12">
    <location>
        <begin position="218"/>
        <end position="237"/>
    </location>
</feature>
<dbReference type="InterPro" id="IPR036878">
    <property type="entry name" value="Glu_permease_IIB"/>
</dbReference>
<dbReference type="NCBIfam" id="TIGR01995">
    <property type="entry name" value="PTS-II-ABC-beta"/>
    <property type="match status" value="1"/>
</dbReference>
<dbReference type="AlphaFoldDB" id="A0A2W6NIL6"/>
<feature type="transmembrane region" description="Helical" evidence="12">
    <location>
        <begin position="361"/>
        <end position="381"/>
    </location>
</feature>
<dbReference type="Gene3D" id="2.70.70.10">
    <property type="entry name" value="Glucose Permease (Domain IIA)"/>
    <property type="match status" value="1"/>
</dbReference>
<dbReference type="Pfam" id="PF02378">
    <property type="entry name" value="PTS_EIIC"/>
    <property type="match status" value="1"/>
</dbReference>
<dbReference type="PANTHER" id="PTHR30175">
    <property type="entry name" value="PHOSPHOTRANSFERASE SYSTEM TRANSPORT PROTEIN"/>
    <property type="match status" value="1"/>
</dbReference>
<dbReference type="GO" id="GO:0005886">
    <property type="term" value="C:plasma membrane"/>
    <property type="evidence" value="ECO:0007669"/>
    <property type="project" value="UniProtKB-SubCell"/>
</dbReference>
<evidence type="ECO:0000256" key="4">
    <source>
        <dbReference type="ARBA" id="ARBA00022597"/>
    </source>
</evidence>
<feature type="domain" description="PTS EIIC type-1" evidence="15">
    <location>
        <begin position="108"/>
        <end position="461"/>
    </location>
</feature>
<dbReference type="CDD" id="cd00212">
    <property type="entry name" value="PTS_IIB_glc"/>
    <property type="match status" value="1"/>
</dbReference>
<name>A0A2W6NIL6_9BACL</name>
<dbReference type="PROSITE" id="PS51103">
    <property type="entry name" value="PTS_EIIC_TYPE_1"/>
    <property type="match status" value="1"/>
</dbReference>
<feature type="active site" description="Phosphocysteine intermediate; for EIIB activity" evidence="11">
    <location>
        <position position="26"/>
    </location>
</feature>
<dbReference type="InterPro" id="IPR011055">
    <property type="entry name" value="Dup_hybrid_motif"/>
</dbReference>
<dbReference type="GO" id="GO:0015771">
    <property type="term" value="P:trehalose transport"/>
    <property type="evidence" value="ECO:0007669"/>
    <property type="project" value="TreeGrafter"/>
</dbReference>
<accession>A0A2W6NIL6</accession>
<dbReference type="Pfam" id="PF00358">
    <property type="entry name" value="PTS_EIIA_1"/>
    <property type="match status" value="1"/>
</dbReference>
<feature type="transmembrane region" description="Helical" evidence="12">
    <location>
        <begin position="177"/>
        <end position="198"/>
    </location>
</feature>
<feature type="transmembrane region" description="Helical" evidence="12">
    <location>
        <begin position="388"/>
        <end position="408"/>
    </location>
</feature>
<evidence type="ECO:0000256" key="1">
    <source>
        <dbReference type="ARBA" id="ARBA00004651"/>
    </source>
</evidence>
<dbReference type="Pfam" id="PF00367">
    <property type="entry name" value="PTS_EIIB"/>
    <property type="match status" value="1"/>
</dbReference>
<gene>
    <name evidence="16" type="ORF">DN757_11655</name>
</gene>
<evidence type="ECO:0000313" key="16">
    <source>
        <dbReference type="EMBL" id="PZT55529.1"/>
    </source>
</evidence>
<dbReference type="FunFam" id="3.30.1360.60:FF:000001">
    <property type="entry name" value="PTS system glucose-specific IIBC component PtsG"/>
    <property type="match status" value="1"/>
</dbReference>
<feature type="transmembrane region" description="Helical" evidence="12">
    <location>
        <begin position="428"/>
        <end position="451"/>
    </location>
</feature>
<dbReference type="GO" id="GO:0008982">
    <property type="term" value="F:protein-N(PI)-phosphohistidine-sugar phosphotransferase activity"/>
    <property type="evidence" value="ECO:0007669"/>
    <property type="project" value="InterPro"/>
</dbReference>
<feature type="transmembrane region" description="Helical" evidence="12">
    <location>
        <begin position="249"/>
        <end position="271"/>
    </location>
</feature>
<feature type="domain" description="PTS EIIA type-1" evidence="13">
    <location>
        <begin position="513"/>
        <end position="617"/>
    </location>
</feature>
<evidence type="ECO:0000256" key="9">
    <source>
        <dbReference type="ARBA" id="ARBA00022989"/>
    </source>
</evidence>
<dbReference type="PANTHER" id="PTHR30175:SF1">
    <property type="entry name" value="PTS SYSTEM ARBUTIN-, CELLOBIOSE-, AND SALICIN-SPECIFIC EIIBC COMPONENT-RELATED"/>
    <property type="match status" value="1"/>
</dbReference>
<dbReference type="InterPro" id="IPR011297">
    <property type="entry name" value="PTS_IIABC_b_glu"/>
</dbReference>
<keyword evidence="5" id="KW-0808">Transferase</keyword>
<dbReference type="InterPro" id="IPR050558">
    <property type="entry name" value="PTS_Sugar-Specific_Components"/>
</dbReference>
<keyword evidence="3" id="KW-1003">Cell membrane</keyword>
<feature type="transmembrane region" description="Helical" evidence="12">
    <location>
        <begin position="283"/>
        <end position="301"/>
    </location>
</feature>
<evidence type="ECO:0000256" key="2">
    <source>
        <dbReference type="ARBA" id="ARBA00022448"/>
    </source>
</evidence>
<reference evidence="16 17" key="1">
    <citation type="submission" date="2018-06" db="EMBL/GenBank/DDBJ databases">
        <title>Isolation of heavy metals resistant Paenibacillus silvae NC2 from Gold-Copper mine in ZiJin, China.</title>
        <authorList>
            <person name="Xu J."/>
            <person name="Mazhar H.S."/>
            <person name="Rensing C."/>
        </authorList>
    </citation>
    <scope>NUCLEOTIDE SEQUENCE [LARGE SCALE GENOMIC DNA]</scope>
    <source>
        <strain evidence="16 17">NC2</strain>
    </source>
</reference>
<dbReference type="InterPro" id="IPR001996">
    <property type="entry name" value="PTS_IIB_1"/>
</dbReference>
<evidence type="ECO:0000313" key="17">
    <source>
        <dbReference type="Proteomes" id="UP000249204"/>
    </source>
</evidence>
<dbReference type="GO" id="GO:0009401">
    <property type="term" value="P:phosphoenolpyruvate-dependent sugar phosphotransferase system"/>
    <property type="evidence" value="ECO:0007669"/>
    <property type="project" value="UniProtKB-KW"/>
</dbReference>
<feature type="domain" description="PTS EIIB type-1" evidence="14">
    <location>
        <begin position="4"/>
        <end position="86"/>
    </location>
</feature>
<evidence type="ECO:0000256" key="10">
    <source>
        <dbReference type="ARBA" id="ARBA00023136"/>
    </source>
</evidence>
<dbReference type="PROSITE" id="PS51093">
    <property type="entry name" value="PTS_EIIA_TYPE_1"/>
    <property type="match status" value="1"/>
</dbReference>
<comment type="subcellular location">
    <subcellularLocation>
        <location evidence="1">Cell membrane</location>
        <topology evidence="1">Multi-pass membrane protein</topology>
    </subcellularLocation>
</comment>
<keyword evidence="6" id="KW-0598">Phosphotransferase system</keyword>
<evidence type="ECO:0000256" key="6">
    <source>
        <dbReference type="ARBA" id="ARBA00022683"/>
    </source>
</evidence>